<name>A0ABR9RRM9_9ACTN</name>
<evidence type="ECO:0000313" key="3">
    <source>
        <dbReference type="EMBL" id="MBE7324232.1"/>
    </source>
</evidence>
<feature type="region of interest" description="Disordered" evidence="1">
    <location>
        <begin position="460"/>
        <end position="480"/>
    </location>
</feature>
<dbReference type="Gene3D" id="3.30.200.20">
    <property type="entry name" value="Phosphorylase Kinase, domain 1"/>
    <property type="match status" value="1"/>
</dbReference>
<reference evidence="3 4" key="1">
    <citation type="submission" date="2020-10" db="EMBL/GenBank/DDBJ databases">
        <title>Nocardioides sp. isolated from sludge.</title>
        <authorList>
            <person name="Zhang X."/>
        </authorList>
    </citation>
    <scope>NUCLEOTIDE SEQUENCE [LARGE SCALE GENOMIC DNA]</scope>
    <source>
        <strain evidence="3 4">Y6</strain>
    </source>
</reference>
<keyword evidence="3" id="KW-0418">Kinase</keyword>
<dbReference type="Gene3D" id="1.10.510.10">
    <property type="entry name" value="Transferase(Phosphotransferase) domain 1"/>
    <property type="match status" value="1"/>
</dbReference>
<feature type="compositionally biased region" description="Low complexity" evidence="1">
    <location>
        <begin position="471"/>
        <end position="480"/>
    </location>
</feature>
<keyword evidence="3" id="KW-0808">Transferase</keyword>
<keyword evidence="2" id="KW-0472">Membrane</keyword>
<organism evidence="3 4">
    <name type="scientific">Nocardioides malaquae</name>
    <dbReference type="NCBI Taxonomy" id="2773426"/>
    <lineage>
        <taxon>Bacteria</taxon>
        <taxon>Bacillati</taxon>
        <taxon>Actinomycetota</taxon>
        <taxon>Actinomycetes</taxon>
        <taxon>Propionibacteriales</taxon>
        <taxon>Nocardioidaceae</taxon>
        <taxon>Nocardioides</taxon>
    </lineage>
</organism>
<keyword evidence="2" id="KW-0812">Transmembrane</keyword>
<dbReference type="Gene3D" id="2.60.120.260">
    <property type="entry name" value="Galactose-binding domain-like"/>
    <property type="match status" value="1"/>
</dbReference>
<feature type="region of interest" description="Disordered" evidence="1">
    <location>
        <begin position="380"/>
        <end position="403"/>
    </location>
</feature>
<sequence length="624" mass="66037">MSASIRAGDVLAGRYRMVDLLGETEGGWFWCAHDEVLHRPVAVHLLGADNDRATTLMDAARRAAVLDDRRNLRVLDADTTDSLAFVVNEWGQGESLDLVLAEEPMLPQQAAWVVAEVADTIARAHAAGVSHDHLVPEHVLLDEHGEVRIIGLAVDAALHGVPTMRPEEDVTHLASLLYACLTGRWPGPGASVVPAAPTEHDGTVLRPRQVRAGIPRPLDRICDEMLLGGQHSRSLGLGAMLGHRDEHDLTTPDGVRDALLEFLGDPGAQVPPEAGAGTARRGVVPVMPPVPAAEQTVAIAGDDLTARADAHPRPDDRAEPEVETGETPAVDPVEVPTEAGMPVFHDGDVDDVEWMRARAHKPAPPPEFEQPEERPLFAPEGENGAGWRHRTHTPPTPPRSDDYWPWDTGHPSSLTGSGFVPPVAEPVPGRTWMRLAWIVGIAALVLLAVVAAYQLGLGANDDPPPADDEIPAATPTGEPTTAVAATATDFDPEGDPPEEYPEDAPLAVDGDPATAWGTQTYAQQFGPGGLKSGVGLVLDLGGSQDVRRVRITVRGGDTAAQVYVTDGAPTDLSGLEPAGAGTGNDVITVDLDDVSGSHVVVWLTRVPLGADGFRGEVAEVEVLR</sequence>
<keyword evidence="2" id="KW-1133">Transmembrane helix</keyword>
<dbReference type="InterPro" id="IPR008979">
    <property type="entry name" value="Galactose-bd-like_sf"/>
</dbReference>
<feature type="transmembrane region" description="Helical" evidence="2">
    <location>
        <begin position="435"/>
        <end position="455"/>
    </location>
</feature>
<dbReference type="RefSeq" id="WP_193637554.1">
    <property type="nucleotide sequence ID" value="NZ_JADCSA010000004.1"/>
</dbReference>
<protein>
    <submittedName>
        <fullName evidence="3">Protein kinase family protein</fullName>
    </submittedName>
</protein>
<dbReference type="GO" id="GO:0016301">
    <property type="term" value="F:kinase activity"/>
    <property type="evidence" value="ECO:0007669"/>
    <property type="project" value="UniProtKB-KW"/>
</dbReference>
<proteinExistence type="predicted"/>
<dbReference type="EMBL" id="JADCSA010000004">
    <property type="protein sequence ID" value="MBE7324232.1"/>
    <property type="molecule type" value="Genomic_DNA"/>
</dbReference>
<dbReference type="Proteomes" id="UP000756387">
    <property type="component" value="Unassembled WGS sequence"/>
</dbReference>
<evidence type="ECO:0000256" key="1">
    <source>
        <dbReference type="SAM" id="MobiDB-lite"/>
    </source>
</evidence>
<gene>
    <name evidence="3" type="ORF">IEQ44_06170</name>
</gene>
<evidence type="ECO:0000313" key="4">
    <source>
        <dbReference type="Proteomes" id="UP000756387"/>
    </source>
</evidence>
<feature type="compositionally biased region" description="Basic and acidic residues" evidence="1">
    <location>
        <begin position="307"/>
        <end position="320"/>
    </location>
</feature>
<dbReference type="SUPFAM" id="SSF49785">
    <property type="entry name" value="Galactose-binding domain-like"/>
    <property type="match status" value="1"/>
</dbReference>
<feature type="region of interest" description="Disordered" evidence="1">
    <location>
        <begin position="307"/>
        <end position="342"/>
    </location>
</feature>
<comment type="caution">
    <text evidence="3">The sequence shown here is derived from an EMBL/GenBank/DDBJ whole genome shotgun (WGS) entry which is preliminary data.</text>
</comment>
<keyword evidence="4" id="KW-1185">Reference proteome</keyword>
<dbReference type="InterPro" id="IPR011009">
    <property type="entry name" value="Kinase-like_dom_sf"/>
</dbReference>
<dbReference type="CDD" id="cd13973">
    <property type="entry name" value="PK_MviN-like"/>
    <property type="match status" value="1"/>
</dbReference>
<evidence type="ECO:0000256" key="2">
    <source>
        <dbReference type="SAM" id="Phobius"/>
    </source>
</evidence>
<accession>A0ABR9RRM9</accession>
<dbReference type="SUPFAM" id="SSF56112">
    <property type="entry name" value="Protein kinase-like (PK-like)"/>
    <property type="match status" value="1"/>
</dbReference>